<feature type="compositionally biased region" description="Polar residues" evidence="1">
    <location>
        <begin position="155"/>
        <end position="169"/>
    </location>
</feature>
<evidence type="ECO:0008006" key="5">
    <source>
        <dbReference type="Google" id="ProtNLM"/>
    </source>
</evidence>
<accession>A0A9P8MR44</accession>
<keyword evidence="4" id="KW-1185">Reference proteome</keyword>
<gene>
    <name evidence="3" type="ORF">HRG_10333</name>
</gene>
<proteinExistence type="predicted"/>
<evidence type="ECO:0000256" key="2">
    <source>
        <dbReference type="SAM" id="SignalP"/>
    </source>
</evidence>
<feature type="compositionally biased region" description="Low complexity" evidence="1">
    <location>
        <begin position="170"/>
        <end position="200"/>
    </location>
</feature>
<evidence type="ECO:0000256" key="1">
    <source>
        <dbReference type="SAM" id="MobiDB-lite"/>
    </source>
</evidence>
<dbReference type="Proteomes" id="UP000824596">
    <property type="component" value="Unassembled WGS sequence"/>
</dbReference>
<dbReference type="RefSeq" id="XP_044716159.1">
    <property type="nucleotide sequence ID" value="XM_044868804.1"/>
</dbReference>
<feature type="region of interest" description="Disordered" evidence="1">
    <location>
        <begin position="143"/>
        <end position="200"/>
    </location>
</feature>
<protein>
    <recommendedName>
        <fullName evidence="5">Siderophore biosynthesis enzyme</fullName>
    </recommendedName>
</protein>
<dbReference type="OrthoDB" id="3942074at2759"/>
<name>A0A9P8MR44_9HYPO</name>
<organism evidence="3 4">
    <name type="scientific">Hirsutella rhossiliensis</name>
    <dbReference type="NCBI Taxonomy" id="111463"/>
    <lineage>
        <taxon>Eukaryota</taxon>
        <taxon>Fungi</taxon>
        <taxon>Dikarya</taxon>
        <taxon>Ascomycota</taxon>
        <taxon>Pezizomycotina</taxon>
        <taxon>Sordariomycetes</taxon>
        <taxon>Hypocreomycetidae</taxon>
        <taxon>Hypocreales</taxon>
        <taxon>Ophiocordycipitaceae</taxon>
        <taxon>Hirsutella</taxon>
    </lineage>
</organism>
<reference evidence="3" key="1">
    <citation type="submission" date="2021-09" db="EMBL/GenBank/DDBJ databases">
        <title>A high-quality genome of the endoparasitic fungus Hirsutella rhossiliensis with a comparison of Hirsutella genomes reveals transposable elements contributing to genome size variation.</title>
        <authorList>
            <person name="Lin R."/>
            <person name="Jiao Y."/>
            <person name="Sun X."/>
            <person name="Ling J."/>
            <person name="Xie B."/>
            <person name="Cheng X."/>
        </authorList>
    </citation>
    <scope>NUCLEOTIDE SEQUENCE</scope>
    <source>
        <strain evidence="3">HR02</strain>
    </source>
</reference>
<feature type="compositionally biased region" description="Polar residues" evidence="1">
    <location>
        <begin position="97"/>
        <end position="109"/>
    </location>
</feature>
<dbReference type="GeneID" id="68359462"/>
<feature type="chain" id="PRO_5040389947" description="Siderophore biosynthesis enzyme" evidence="2">
    <location>
        <begin position="20"/>
        <end position="228"/>
    </location>
</feature>
<feature type="signal peptide" evidence="2">
    <location>
        <begin position="1"/>
        <end position="19"/>
    </location>
</feature>
<dbReference type="AlphaFoldDB" id="A0A9P8MR44"/>
<evidence type="ECO:0000313" key="4">
    <source>
        <dbReference type="Proteomes" id="UP000824596"/>
    </source>
</evidence>
<dbReference type="EMBL" id="JAIZPD010000015">
    <property type="protein sequence ID" value="KAH0958646.1"/>
    <property type="molecule type" value="Genomic_DNA"/>
</dbReference>
<evidence type="ECO:0000313" key="3">
    <source>
        <dbReference type="EMBL" id="KAH0958646.1"/>
    </source>
</evidence>
<feature type="region of interest" description="Disordered" evidence="1">
    <location>
        <begin position="97"/>
        <end position="118"/>
    </location>
</feature>
<keyword evidence="2" id="KW-0732">Signal</keyword>
<comment type="caution">
    <text evidence="3">The sequence shown here is derived from an EMBL/GenBank/DDBJ whole genome shotgun (WGS) entry which is preliminary data.</text>
</comment>
<sequence>MAAIARSLALLSLAVSALARTNLQGCTYSDEVVAPSSMAPYNKRIWYVPESGEICEFLDCGGGRAPPKTTVPGCPLYSGTETYSPSFLDVKTAARTSPASSDVSATDTPSSSAHASSASGSLAHASAARVTVTSGSANVVHTTAAPTSLPREEASSSSGFTAVQTTKSTAVAGPASSGAASSTGSRGDGAAKPSSSSTPVSAAAGLMTTRAVLGSALLAGVAAGMSLL</sequence>